<evidence type="ECO:0000313" key="1">
    <source>
        <dbReference type="EMBL" id="SMG53302.1"/>
    </source>
</evidence>
<accession>A0A1X7LJ82</accession>
<reference evidence="1 2" key="1">
    <citation type="submission" date="2017-04" db="EMBL/GenBank/DDBJ databases">
        <authorList>
            <person name="Afonso C.L."/>
            <person name="Miller P.J."/>
            <person name="Scott M.A."/>
            <person name="Spackman E."/>
            <person name="Goraichik I."/>
            <person name="Dimitrov K.M."/>
            <person name="Suarez D.L."/>
            <person name="Swayne D.E."/>
        </authorList>
    </citation>
    <scope>NUCLEOTIDE SEQUENCE [LARGE SCALE GENOMIC DNA]</scope>
    <source>
        <strain evidence="1 2">11</strain>
    </source>
</reference>
<evidence type="ECO:0000313" key="2">
    <source>
        <dbReference type="Proteomes" id="UP000193834"/>
    </source>
</evidence>
<organism evidence="1 2">
    <name type="scientific">Paenibacillus aquistagni</name>
    <dbReference type="NCBI Taxonomy" id="1852522"/>
    <lineage>
        <taxon>Bacteria</taxon>
        <taxon>Bacillati</taxon>
        <taxon>Bacillota</taxon>
        <taxon>Bacilli</taxon>
        <taxon>Bacillales</taxon>
        <taxon>Paenibacillaceae</taxon>
        <taxon>Paenibacillus</taxon>
    </lineage>
</organism>
<protein>
    <submittedName>
        <fullName evidence="1">Uncharacterized protein</fullName>
    </submittedName>
</protein>
<proteinExistence type="predicted"/>
<name>A0A1X7LJ82_9BACL</name>
<dbReference type="Proteomes" id="UP000193834">
    <property type="component" value="Unassembled WGS sequence"/>
</dbReference>
<dbReference type="EMBL" id="FXAZ01000005">
    <property type="protein sequence ID" value="SMG53302.1"/>
    <property type="molecule type" value="Genomic_DNA"/>
</dbReference>
<gene>
    <name evidence="1" type="ORF">SAMN06295960_3475</name>
</gene>
<dbReference type="STRING" id="1852522.SAMN06295960_3475"/>
<dbReference type="AlphaFoldDB" id="A0A1X7LJ82"/>
<sequence>MMIDDQALNDYREAGTKVRVVRDILEMNDVKGIVVAWDEEHVMIRKQNRRVVKVKRSYLLQPFDEPRRLPPGLLED</sequence>
<keyword evidence="2" id="KW-1185">Reference proteome</keyword>